<dbReference type="AlphaFoldDB" id="A0A3D8I307"/>
<accession>A0A3D8I307</accession>
<keyword evidence="3" id="KW-1185">Reference proteome</keyword>
<proteinExistence type="predicted"/>
<evidence type="ECO:0000313" key="3">
    <source>
        <dbReference type="Proteomes" id="UP000256599"/>
    </source>
</evidence>
<dbReference type="RefSeq" id="WP_104700259.1">
    <property type="nucleotide sequence ID" value="NZ_FZPP01000023.1"/>
</dbReference>
<keyword evidence="1" id="KW-0175">Coiled coil</keyword>
<name>A0A3D8I307_9HELI</name>
<dbReference type="OrthoDB" id="5353360at2"/>
<comment type="caution">
    <text evidence="2">The sequence shown here is derived from an EMBL/GenBank/DDBJ whole genome shotgun (WGS) entry which is preliminary data.</text>
</comment>
<evidence type="ECO:0000313" key="2">
    <source>
        <dbReference type="EMBL" id="RDU59366.1"/>
    </source>
</evidence>
<organism evidence="2 3">
    <name type="scientific">Helicobacter marmotae</name>
    <dbReference type="NCBI Taxonomy" id="152490"/>
    <lineage>
        <taxon>Bacteria</taxon>
        <taxon>Pseudomonadati</taxon>
        <taxon>Campylobacterota</taxon>
        <taxon>Epsilonproteobacteria</taxon>
        <taxon>Campylobacterales</taxon>
        <taxon>Helicobacteraceae</taxon>
        <taxon>Helicobacter</taxon>
    </lineage>
</organism>
<evidence type="ECO:0000256" key="1">
    <source>
        <dbReference type="SAM" id="Coils"/>
    </source>
</evidence>
<gene>
    <name evidence="2" type="ORF">CQA63_06920</name>
</gene>
<dbReference type="Proteomes" id="UP000256599">
    <property type="component" value="Unassembled WGS sequence"/>
</dbReference>
<dbReference type="EMBL" id="NXLR01000013">
    <property type="protein sequence ID" value="RDU59366.1"/>
    <property type="molecule type" value="Genomic_DNA"/>
</dbReference>
<protein>
    <recommendedName>
        <fullName evidence="4">DUF342 domain-containing protein</fullName>
    </recommendedName>
</protein>
<sequence>MQLFEPISIKACPDVKAEIKKICEMYAIEEQMVSFDILQINTLYRGEKKKDFSILTPEECEQILGDEAKYNQNDFELKQVYDVVLRGLKEGDLAPFVALNVDSECYELSLELKKGLEIGDDEGFFNELYAQITRAKVLERVVVRIFGDKTAQEIQALRELFQSLEISGKLEATRSFVIAKAGGYTPSMNSHFKFILQEEWNASHIPSVDFASFAAKSGELVGLGFKAQEGVSGRNLRGEYVNVKKEKRESQAQLRCKEEEFRMEEKSDVIEYYALQDSYVSLGEGELKMIIDFHLPEVSLRKSGSLLGGDKKGFVLEVACADPNQDAIGAGIVLEAADVKIYGSVAENAKIIAHKVEINGQTHQSSVVQAQEVNIDIHKGKALGEKVHINRLELGNIEGEEVFIEQANGGNVRAKDIVIGTLHSHTNLTLSHSLHITNISGGENQITISSRASLKTQEEVQHINASLEHNFQLMNSLLSVLSKDLALVRRTKPVIEKIKVIIEDNKKNNKPNERNITDSIAEYVILLRRAKYLKERLLELQKESKDLNAILEHLDKQTKEASIVADSPWQGENEIIYESFFPEIKDVLLLSDGESADIHIEQNQHKLQKVERAQ</sequence>
<reference evidence="2 3" key="1">
    <citation type="submission" date="2018-04" db="EMBL/GenBank/DDBJ databases">
        <title>Novel Campyloabacter and Helicobacter Species and Strains.</title>
        <authorList>
            <person name="Mannion A.J."/>
            <person name="Shen Z."/>
            <person name="Fox J.G."/>
        </authorList>
    </citation>
    <scope>NUCLEOTIDE SEQUENCE [LARGE SCALE GENOMIC DNA]</scope>
    <source>
        <strain evidence="2 3">MIT 98-6070</strain>
    </source>
</reference>
<feature type="coiled-coil region" evidence="1">
    <location>
        <begin position="530"/>
        <end position="557"/>
    </location>
</feature>
<evidence type="ECO:0008006" key="4">
    <source>
        <dbReference type="Google" id="ProtNLM"/>
    </source>
</evidence>